<dbReference type="PANTHER" id="PTHR47431">
    <property type="entry name" value="ZN(II)2CYS6 TRANSCRIPTION FACTOR (EUROFUNG)-RELATED"/>
    <property type="match status" value="1"/>
</dbReference>
<keyword evidence="5" id="KW-1185">Reference proteome</keyword>
<comment type="caution">
    <text evidence="4">The sequence shown here is derived from an EMBL/GenBank/DDBJ whole genome shotgun (WGS) entry which is preliminary data.</text>
</comment>
<evidence type="ECO:0000313" key="5">
    <source>
        <dbReference type="Proteomes" id="UP001152024"/>
    </source>
</evidence>
<feature type="compositionally biased region" description="Low complexity" evidence="2">
    <location>
        <begin position="597"/>
        <end position="609"/>
    </location>
</feature>
<feature type="region of interest" description="Disordered" evidence="2">
    <location>
        <begin position="116"/>
        <end position="136"/>
    </location>
</feature>
<sequence>MKNGRKVHKAFVRHGASWRRMLVTQPPITAIGYQIQINGQQEDQKAILFPDGLRMGDLYDMVFQAIFTRPGEALRHCCLELGVPPHSNTDVERITKLLGEKPGLIGGLDRAALAERKRHARKSNSRQGSERSQSLTNATIPEIDVELMDFGLQEDEISQDPVVSSSSETSQLQGNLTDDPLIVSYYKNFYALHPFSLPVHHLVKLCDDPQSTSNFAAIILVMRLIGNLYETHEWSNSLQTEVECRISEMLPSDPIQVQCRLLYSIALFWSSHPVRAKEEIDTATSLAVELGMHKREFVDAYGGDAVLMESWRRTWWMLFIMDAYYAGTLGTMNLKAFRVEATVDLPCEEAEYELGVIPEPHTVEDFECREFADEDIAFSSFAYLIGAVRAAALAISVTPKRATKQDSERMIQSADSVMDAWVLLLPKDKKVMKDDGSIDELMFQAQLLIHVATIGMHRPLSDLRFNPIENVSSCARQAPTETPKAGLINVHTKRVLNSIDAQIQLLALPVRPFHHTPFTTCMVSEGTLSLLSACKYLLRDKELAIARDQIRLTIGCLKTLGKVWARTAKNVKEIQTIARHVLGLEKRGVSRSSAAPSLTGSSGDGSSQSADVPTEYGDILASLGSFEDICGWINIGSEVNYDWMGEESMS</sequence>
<proteinExistence type="predicted"/>
<evidence type="ECO:0000256" key="1">
    <source>
        <dbReference type="ARBA" id="ARBA00023242"/>
    </source>
</evidence>
<evidence type="ECO:0000259" key="3">
    <source>
        <dbReference type="Pfam" id="PF04082"/>
    </source>
</evidence>
<reference evidence="4" key="1">
    <citation type="submission" date="2022-09" db="EMBL/GenBank/DDBJ databases">
        <title>Fusarium specimens isolated from Avocado Roots.</title>
        <authorList>
            <person name="Stajich J."/>
            <person name="Roper C."/>
            <person name="Heimlech-Rivalta G."/>
        </authorList>
    </citation>
    <scope>NUCLEOTIDE SEQUENCE</scope>
    <source>
        <strain evidence="4">CF00095</strain>
    </source>
</reference>
<feature type="compositionally biased region" description="Polar residues" evidence="2">
    <location>
        <begin position="125"/>
        <end position="136"/>
    </location>
</feature>
<protein>
    <recommendedName>
        <fullName evidence="3">Xylanolytic transcriptional activator regulatory domain-containing protein</fullName>
    </recommendedName>
</protein>
<dbReference type="PANTHER" id="PTHR47431:SF4">
    <property type="entry name" value="ZN(II)2CYS6 TRANSCRIPTION FACTOR (EUROFUNG)"/>
    <property type="match status" value="1"/>
</dbReference>
<feature type="region of interest" description="Disordered" evidence="2">
    <location>
        <begin position="592"/>
        <end position="611"/>
    </location>
</feature>
<keyword evidence="1" id="KW-0539">Nucleus</keyword>
<accession>A0ABQ8QZ23</accession>
<feature type="domain" description="Xylanolytic transcriptional activator regulatory" evidence="3">
    <location>
        <begin position="256"/>
        <end position="364"/>
    </location>
</feature>
<evidence type="ECO:0000256" key="2">
    <source>
        <dbReference type="SAM" id="MobiDB-lite"/>
    </source>
</evidence>
<gene>
    <name evidence="4" type="ORF">NW768_010900</name>
</gene>
<dbReference type="Proteomes" id="UP001152024">
    <property type="component" value="Unassembled WGS sequence"/>
</dbReference>
<evidence type="ECO:0000313" key="4">
    <source>
        <dbReference type="EMBL" id="KAJ4117537.1"/>
    </source>
</evidence>
<organism evidence="4 5">
    <name type="scientific">Fusarium equiseti</name>
    <name type="common">Fusarium scirpi</name>
    <dbReference type="NCBI Taxonomy" id="61235"/>
    <lineage>
        <taxon>Eukaryota</taxon>
        <taxon>Fungi</taxon>
        <taxon>Dikarya</taxon>
        <taxon>Ascomycota</taxon>
        <taxon>Pezizomycotina</taxon>
        <taxon>Sordariomycetes</taxon>
        <taxon>Hypocreomycetidae</taxon>
        <taxon>Hypocreales</taxon>
        <taxon>Nectriaceae</taxon>
        <taxon>Fusarium</taxon>
        <taxon>Fusarium incarnatum-equiseti species complex</taxon>
    </lineage>
</organism>
<dbReference type="CDD" id="cd12148">
    <property type="entry name" value="fungal_TF_MHR"/>
    <property type="match status" value="1"/>
</dbReference>
<dbReference type="Pfam" id="PF04082">
    <property type="entry name" value="Fungal_trans"/>
    <property type="match status" value="1"/>
</dbReference>
<name>A0ABQ8QZ23_FUSEQ</name>
<dbReference type="EMBL" id="JAOQBH010000024">
    <property type="protein sequence ID" value="KAJ4117537.1"/>
    <property type="molecule type" value="Genomic_DNA"/>
</dbReference>
<dbReference type="InterPro" id="IPR007219">
    <property type="entry name" value="XnlR_reg_dom"/>
</dbReference>